<dbReference type="Gene3D" id="3.30.70.270">
    <property type="match status" value="1"/>
</dbReference>
<dbReference type="CDD" id="cd01651">
    <property type="entry name" value="RT_G2_intron"/>
    <property type="match status" value="1"/>
</dbReference>
<dbReference type="PANTHER" id="PTHR34047:SF8">
    <property type="entry name" value="PROTEIN YKFC"/>
    <property type="match status" value="1"/>
</dbReference>
<dbReference type="InterPro" id="IPR043128">
    <property type="entry name" value="Rev_trsase/Diguanyl_cyclase"/>
</dbReference>
<comment type="caution">
    <text evidence="2">The sequence shown here is derived from an EMBL/GenBank/DDBJ whole genome shotgun (WGS) entry which is preliminary data.</text>
</comment>
<dbReference type="AlphaFoldDB" id="A0A1G2HZ12"/>
<organism evidence="2 3">
    <name type="scientific">Candidatus Staskawiczbacteria bacterium RIFCSPHIGHO2_02_FULL_34_9</name>
    <dbReference type="NCBI Taxonomy" id="1802206"/>
    <lineage>
        <taxon>Bacteria</taxon>
        <taxon>Candidatus Staskawicziibacteriota</taxon>
    </lineage>
</organism>
<evidence type="ECO:0000259" key="1">
    <source>
        <dbReference type="PROSITE" id="PS50878"/>
    </source>
</evidence>
<sequence length="349" mass="41113">MDFSKTGKVWGGGIRSEIIFMKIQLVHSYEDLVNIDNLLSAWEEFLKGKRHKKDVQQFQFNLMANILSLNHELSSKRYRHGKYEEFSISDTKPRTIHKASVRDRLLHHAVYRILYPFFDKMFIADSFSCRIDKGTHKAIKRFRKYGYIVSKNNTKTCWVLKCDVKKFFASIDQKVLLNILDNRIPDKNIVGLLKEIIDSFNSERKGIGLPLGNLTSQLFSNIYMNEFDQFVKHSLKVKHYIRYADDFVILSQNKKYLEKLVLLLQNLLDDKLKLTIHSNKIFIKTLSSGVDFLGWVHFLHHRVLRTKTKQRMFKRLKETQASETINSYLGILKHGNTYKIKTRIFIAEK</sequence>
<dbReference type="Proteomes" id="UP000176421">
    <property type="component" value="Unassembled WGS sequence"/>
</dbReference>
<reference evidence="2 3" key="1">
    <citation type="journal article" date="2016" name="Nat. Commun.">
        <title>Thousands of microbial genomes shed light on interconnected biogeochemical processes in an aquifer system.</title>
        <authorList>
            <person name="Anantharaman K."/>
            <person name="Brown C.T."/>
            <person name="Hug L.A."/>
            <person name="Sharon I."/>
            <person name="Castelle C.J."/>
            <person name="Probst A.J."/>
            <person name="Thomas B.C."/>
            <person name="Singh A."/>
            <person name="Wilkins M.J."/>
            <person name="Karaoz U."/>
            <person name="Brodie E.L."/>
            <person name="Williams K.H."/>
            <person name="Hubbard S.S."/>
            <person name="Banfield J.F."/>
        </authorList>
    </citation>
    <scope>NUCLEOTIDE SEQUENCE [LARGE SCALE GENOMIC DNA]</scope>
</reference>
<gene>
    <name evidence="2" type="ORF">A3D35_01520</name>
</gene>
<evidence type="ECO:0000313" key="2">
    <source>
        <dbReference type="EMBL" id="OGZ67697.1"/>
    </source>
</evidence>
<dbReference type="SUPFAM" id="SSF56672">
    <property type="entry name" value="DNA/RNA polymerases"/>
    <property type="match status" value="1"/>
</dbReference>
<dbReference type="InterPro" id="IPR043502">
    <property type="entry name" value="DNA/RNA_pol_sf"/>
</dbReference>
<dbReference type="EMBL" id="MHOS01000033">
    <property type="protein sequence ID" value="OGZ67697.1"/>
    <property type="molecule type" value="Genomic_DNA"/>
</dbReference>
<dbReference type="STRING" id="1802206.A3D35_01520"/>
<dbReference type="PROSITE" id="PS50878">
    <property type="entry name" value="RT_POL"/>
    <property type="match status" value="1"/>
</dbReference>
<name>A0A1G2HZ12_9BACT</name>
<evidence type="ECO:0000313" key="3">
    <source>
        <dbReference type="Proteomes" id="UP000176421"/>
    </source>
</evidence>
<dbReference type="PANTHER" id="PTHR34047">
    <property type="entry name" value="NUCLEAR INTRON MATURASE 1, MITOCHONDRIAL-RELATED"/>
    <property type="match status" value="1"/>
</dbReference>
<feature type="domain" description="Reverse transcriptase" evidence="1">
    <location>
        <begin position="77"/>
        <end position="297"/>
    </location>
</feature>
<accession>A0A1G2HZ12</accession>
<dbReference type="Pfam" id="PF00078">
    <property type="entry name" value="RVT_1"/>
    <property type="match status" value="1"/>
</dbReference>
<protein>
    <recommendedName>
        <fullName evidence="1">Reverse transcriptase domain-containing protein</fullName>
    </recommendedName>
</protein>
<dbReference type="InterPro" id="IPR000477">
    <property type="entry name" value="RT_dom"/>
</dbReference>
<proteinExistence type="predicted"/>
<dbReference type="InterPro" id="IPR051083">
    <property type="entry name" value="GrpII_Intron_Splice-Mob/Def"/>
</dbReference>